<accession>A0A165CH89</accession>
<dbReference type="AlphaFoldDB" id="A0A165CH89"/>
<dbReference type="InParanoid" id="A0A165CH89"/>
<name>A0A165CH89_EXIGL</name>
<feature type="region of interest" description="Disordered" evidence="1">
    <location>
        <begin position="93"/>
        <end position="164"/>
    </location>
</feature>
<gene>
    <name evidence="2" type="ORF">EXIGLDRAFT_778515</name>
</gene>
<dbReference type="Proteomes" id="UP000077266">
    <property type="component" value="Unassembled WGS sequence"/>
</dbReference>
<organism evidence="2 3">
    <name type="scientific">Exidia glandulosa HHB12029</name>
    <dbReference type="NCBI Taxonomy" id="1314781"/>
    <lineage>
        <taxon>Eukaryota</taxon>
        <taxon>Fungi</taxon>
        <taxon>Dikarya</taxon>
        <taxon>Basidiomycota</taxon>
        <taxon>Agaricomycotina</taxon>
        <taxon>Agaricomycetes</taxon>
        <taxon>Auriculariales</taxon>
        <taxon>Exidiaceae</taxon>
        <taxon>Exidia</taxon>
    </lineage>
</organism>
<keyword evidence="3" id="KW-1185">Reference proteome</keyword>
<feature type="compositionally biased region" description="Basic residues" evidence="1">
    <location>
        <begin position="151"/>
        <end position="164"/>
    </location>
</feature>
<feature type="compositionally biased region" description="Polar residues" evidence="1">
    <location>
        <begin position="27"/>
        <end position="45"/>
    </location>
</feature>
<reference evidence="2 3" key="1">
    <citation type="journal article" date="2016" name="Mol. Biol. Evol.">
        <title>Comparative Genomics of Early-Diverging Mushroom-Forming Fungi Provides Insights into the Origins of Lignocellulose Decay Capabilities.</title>
        <authorList>
            <person name="Nagy L.G."/>
            <person name="Riley R."/>
            <person name="Tritt A."/>
            <person name="Adam C."/>
            <person name="Daum C."/>
            <person name="Floudas D."/>
            <person name="Sun H."/>
            <person name="Yadav J.S."/>
            <person name="Pangilinan J."/>
            <person name="Larsson K.H."/>
            <person name="Matsuura K."/>
            <person name="Barry K."/>
            <person name="Labutti K."/>
            <person name="Kuo R."/>
            <person name="Ohm R.A."/>
            <person name="Bhattacharya S.S."/>
            <person name="Shirouzu T."/>
            <person name="Yoshinaga Y."/>
            <person name="Martin F.M."/>
            <person name="Grigoriev I.V."/>
            <person name="Hibbett D.S."/>
        </authorList>
    </citation>
    <scope>NUCLEOTIDE SEQUENCE [LARGE SCALE GENOMIC DNA]</scope>
    <source>
        <strain evidence="2 3">HHB12029</strain>
    </source>
</reference>
<protein>
    <submittedName>
        <fullName evidence="2">Uncharacterized protein</fullName>
    </submittedName>
</protein>
<feature type="compositionally biased region" description="Polar residues" evidence="1">
    <location>
        <begin position="94"/>
        <end position="120"/>
    </location>
</feature>
<evidence type="ECO:0000256" key="1">
    <source>
        <dbReference type="SAM" id="MobiDB-lite"/>
    </source>
</evidence>
<feature type="region of interest" description="Disordered" evidence="1">
    <location>
        <begin position="15"/>
        <end position="75"/>
    </location>
</feature>
<dbReference type="EMBL" id="KV426321">
    <property type="protein sequence ID" value="KZV82453.1"/>
    <property type="molecule type" value="Genomic_DNA"/>
</dbReference>
<evidence type="ECO:0000313" key="3">
    <source>
        <dbReference type="Proteomes" id="UP000077266"/>
    </source>
</evidence>
<feature type="compositionally biased region" description="Basic residues" evidence="1">
    <location>
        <begin position="123"/>
        <end position="133"/>
    </location>
</feature>
<feature type="compositionally biased region" description="Low complexity" evidence="1">
    <location>
        <begin position="52"/>
        <end position="74"/>
    </location>
</feature>
<proteinExistence type="predicted"/>
<sequence length="164" mass="17298">MITITDLIHQDACSPFTLPPPEYLRASASQPAQDSTSDATPSQVIHRSDSVTPSLTTATTASPSPALTPGAPLPEMSGLDLLWAAAVHVENSEAHTTSLAHTGGSSEDQTVSGPAKTTTVKSTKGRARGAKKRTREDVETDDAASDASTRPSKRLRRARGFYKE</sequence>
<evidence type="ECO:0000313" key="2">
    <source>
        <dbReference type="EMBL" id="KZV82453.1"/>
    </source>
</evidence>